<dbReference type="Proteomes" id="UP000243887">
    <property type="component" value="Unassembled WGS sequence"/>
</dbReference>
<reference evidence="8" key="1">
    <citation type="submission" date="2016-10" db="EMBL/GenBank/DDBJ databases">
        <authorList>
            <person name="Varghese N."/>
            <person name="Submissions S."/>
        </authorList>
    </citation>
    <scope>NUCLEOTIDE SEQUENCE [LARGE SCALE GENOMIC DNA]</scope>
    <source>
        <strain evidence="8">DSM 26542</strain>
    </source>
</reference>
<dbReference type="SUPFAM" id="SSF69287">
    <property type="entry name" value="Urease metallochaperone UreE, N-terminal domain"/>
    <property type="match status" value="1"/>
</dbReference>
<dbReference type="GO" id="GO:0006457">
    <property type="term" value="P:protein folding"/>
    <property type="evidence" value="ECO:0007669"/>
    <property type="project" value="InterPro"/>
</dbReference>
<dbReference type="InterPro" id="IPR007864">
    <property type="entry name" value="UreE_C_dom"/>
</dbReference>
<comment type="similarity">
    <text evidence="5">Belongs to the UreE family.</text>
</comment>
<dbReference type="HAMAP" id="MF_00822">
    <property type="entry name" value="UreE"/>
    <property type="match status" value="1"/>
</dbReference>
<evidence type="ECO:0000259" key="6">
    <source>
        <dbReference type="SMART" id="SM00988"/>
    </source>
</evidence>
<dbReference type="Gene3D" id="3.30.70.790">
    <property type="entry name" value="UreE, C-terminal domain"/>
    <property type="match status" value="1"/>
</dbReference>
<evidence type="ECO:0000256" key="2">
    <source>
        <dbReference type="ARBA" id="ARBA00022490"/>
    </source>
</evidence>
<dbReference type="Pfam" id="PF05194">
    <property type="entry name" value="UreE_C"/>
    <property type="match status" value="1"/>
</dbReference>
<dbReference type="InterPro" id="IPR036118">
    <property type="entry name" value="UreE_N_sf"/>
</dbReference>
<dbReference type="RefSeq" id="WP_090680509.1">
    <property type="nucleotide sequence ID" value="NZ_FORU01000015.1"/>
</dbReference>
<dbReference type="CDD" id="cd00571">
    <property type="entry name" value="UreE"/>
    <property type="match status" value="1"/>
</dbReference>
<evidence type="ECO:0000256" key="1">
    <source>
        <dbReference type="ARBA" id="ARBA00004496"/>
    </source>
</evidence>
<dbReference type="GO" id="GO:0016151">
    <property type="term" value="F:nickel cation binding"/>
    <property type="evidence" value="ECO:0007669"/>
    <property type="project" value="UniProtKB-UniRule"/>
</dbReference>
<name>A0A1I3TW30_9FLAO</name>
<comment type="subcellular location">
    <subcellularLocation>
        <location evidence="1 5">Cytoplasm</location>
    </subcellularLocation>
</comment>
<dbReference type="OrthoDB" id="9810882at2"/>
<dbReference type="GO" id="GO:0019627">
    <property type="term" value="P:urea metabolic process"/>
    <property type="evidence" value="ECO:0007669"/>
    <property type="project" value="InterPro"/>
</dbReference>
<dbReference type="AlphaFoldDB" id="A0A1I3TW30"/>
<organism evidence="7 8">
    <name type="scientific">Myroides guanonis</name>
    <dbReference type="NCBI Taxonomy" id="1150112"/>
    <lineage>
        <taxon>Bacteria</taxon>
        <taxon>Pseudomonadati</taxon>
        <taxon>Bacteroidota</taxon>
        <taxon>Flavobacteriia</taxon>
        <taxon>Flavobacteriales</taxon>
        <taxon>Flavobacteriaceae</taxon>
        <taxon>Myroides</taxon>
    </lineage>
</organism>
<evidence type="ECO:0000256" key="3">
    <source>
        <dbReference type="ARBA" id="ARBA00022596"/>
    </source>
</evidence>
<dbReference type="GO" id="GO:0065003">
    <property type="term" value="P:protein-containing complex assembly"/>
    <property type="evidence" value="ECO:0007669"/>
    <property type="project" value="InterPro"/>
</dbReference>
<accession>A0A1I3TW30</accession>
<dbReference type="SUPFAM" id="SSF69737">
    <property type="entry name" value="Urease metallochaperone UreE, C-terminal domain"/>
    <property type="match status" value="1"/>
</dbReference>
<evidence type="ECO:0000256" key="4">
    <source>
        <dbReference type="ARBA" id="ARBA00023186"/>
    </source>
</evidence>
<dbReference type="InterPro" id="IPR012406">
    <property type="entry name" value="UreE"/>
</dbReference>
<dbReference type="SMART" id="SM00988">
    <property type="entry name" value="UreE_N"/>
    <property type="match status" value="1"/>
</dbReference>
<gene>
    <name evidence="5" type="primary">ureE</name>
    <name evidence="7" type="ORF">SAMN04487893_11532</name>
</gene>
<dbReference type="InterPro" id="IPR004029">
    <property type="entry name" value="UreE_N"/>
</dbReference>
<keyword evidence="3 5" id="KW-0533">Nickel</keyword>
<sequence>MIVSKALYTLEKEHNDKEIDELSIAWYQVSKRLQRLHTEQGDEIAIRFLGKEQRLRQDDVLYEDENKRIVVNILPCEVIILKSDNVFAMVEAAYEIGNKHLPLYWEDGSLLLPFEKNTFEWLESLGFIPIKGIASLRKPFEANVNPDHHKTIHSKTTKLKLIIK</sequence>
<evidence type="ECO:0000313" key="7">
    <source>
        <dbReference type="EMBL" id="SFJ75464.1"/>
    </source>
</evidence>
<keyword evidence="8" id="KW-1185">Reference proteome</keyword>
<feature type="domain" description="UreE urease accessory N-terminal" evidence="6">
    <location>
        <begin position="3"/>
        <end position="70"/>
    </location>
</feature>
<evidence type="ECO:0000256" key="5">
    <source>
        <dbReference type="HAMAP-Rule" id="MF_00822"/>
    </source>
</evidence>
<protein>
    <recommendedName>
        <fullName evidence="5">Urease accessory protein UreE</fullName>
    </recommendedName>
</protein>
<dbReference type="EMBL" id="FORU01000015">
    <property type="protein sequence ID" value="SFJ75464.1"/>
    <property type="molecule type" value="Genomic_DNA"/>
</dbReference>
<keyword evidence="4 5" id="KW-0143">Chaperone</keyword>
<dbReference type="GO" id="GO:0005737">
    <property type="term" value="C:cytoplasm"/>
    <property type="evidence" value="ECO:0007669"/>
    <property type="project" value="UniProtKB-SubCell"/>
</dbReference>
<dbReference type="Pfam" id="PF02814">
    <property type="entry name" value="UreE_N"/>
    <property type="match status" value="1"/>
</dbReference>
<keyword evidence="2 5" id="KW-0963">Cytoplasm</keyword>
<dbReference type="STRING" id="1150112.SAMN04487893_11532"/>
<dbReference type="Gene3D" id="2.60.260.20">
    <property type="entry name" value="Urease metallochaperone UreE, N-terminal domain"/>
    <property type="match status" value="1"/>
</dbReference>
<evidence type="ECO:0000313" key="8">
    <source>
        <dbReference type="Proteomes" id="UP000243887"/>
    </source>
</evidence>
<dbReference type="GO" id="GO:0051082">
    <property type="term" value="F:unfolded protein binding"/>
    <property type="evidence" value="ECO:0007669"/>
    <property type="project" value="UniProtKB-UniRule"/>
</dbReference>
<comment type="function">
    <text evidence="5">Involved in urease metallocenter assembly. Binds nickel. Probably functions as a nickel donor during metallocenter assembly.</text>
</comment>
<dbReference type="PIRSF" id="PIRSF036402">
    <property type="entry name" value="Ureas_acces_UreE"/>
    <property type="match status" value="1"/>
</dbReference>
<proteinExistence type="inferred from homology"/>